<feature type="region of interest" description="Disordered" evidence="1">
    <location>
        <begin position="355"/>
        <end position="374"/>
    </location>
</feature>
<comment type="caution">
    <text evidence="3">The sequence shown here is derived from an EMBL/GenBank/DDBJ whole genome shotgun (WGS) entry which is preliminary data.</text>
</comment>
<proteinExistence type="predicted"/>
<keyword evidence="4" id="KW-1185">Reference proteome</keyword>
<feature type="transmembrane region" description="Helical" evidence="2">
    <location>
        <begin position="21"/>
        <end position="41"/>
    </location>
</feature>
<evidence type="ECO:0000313" key="3">
    <source>
        <dbReference type="EMBL" id="MEX0429743.1"/>
    </source>
</evidence>
<organism evidence="3 4">
    <name type="scientific">Nocardioides eburneus</name>
    <dbReference type="NCBI Taxonomy" id="3231482"/>
    <lineage>
        <taxon>Bacteria</taxon>
        <taxon>Bacillati</taxon>
        <taxon>Actinomycetota</taxon>
        <taxon>Actinomycetes</taxon>
        <taxon>Propionibacteriales</taxon>
        <taxon>Nocardioidaceae</taxon>
        <taxon>Nocardioides</taxon>
    </lineage>
</organism>
<keyword evidence="2" id="KW-1133">Transmembrane helix</keyword>
<dbReference type="RefSeq" id="WP_367995709.1">
    <property type="nucleotide sequence ID" value="NZ_JBFPJR010000061.1"/>
</dbReference>
<feature type="transmembrane region" description="Helical" evidence="2">
    <location>
        <begin position="87"/>
        <end position="112"/>
    </location>
</feature>
<evidence type="ECO:0000256" key="2">
    <source>
        <dbReference type="SAM" id="Phobius"/>
    </source>
</evidence>
<name>A0ABV3T3G9_9ACTN</name>
<accession>A0ABV3T3G9</accession>
<feature type="transmembrane region" description="Helical" evidence="2">
    <location>
        <begin position="53"/>
        <end position="75"/>
    </location>
</feature>
<keyword evidence="2" id="KW-0472">Membrane</keyword>
<keyword evidence="2" id="KW-0812">Transmembrane</keyword>
<dbReference type="EMBL" id="JBFPJR010000061">
    <property type="protein sequence ID" value="MEX0429743.1"/>
    <property type="molecule type" value="Genomic_DNA"/>
</dbReference>
<feature type="transmembrane region" description="Helical" evidence="2">
    <location>
        <begin position="118"/>
        <end position="136"/>
    </location>
</feature>
<sequence length="374" mass="40180">MIRPERPRAAVRRARRLAWLHPRWLVALKAACASGLAWLLVQPVGGFVHDYPYYAPLGAVVAMSTTVAGSVRYSVQAVAAIGLGGALAILTMATSVESIAAVAIVIGVGTIMAGWGRLGAMGSWVPIAGLFVLIVGRTDPWQYVLAYAGLTAVGAVVGTAVNAALPQLPMTPLTVALAGLRSEMARQLEDLADALESEEQVSSTRWEAWQTALDPRARRVEELLTEGLEARRGNWRARRWHGLAERRQERARALRYLSGCVEEVIALASDPRFQLHDADDEATRLRGAVARALRASAAMIRTAGEEQGGADQEEWDEAADAVRALRRVIVGLDVASEDRWLPASAIAIGLERAVDAWGEPGNGDQEDTADRADS</sequence>
<feature type="transmembrane region" description="Helical" evidence="2">
    <location>
        <begin position="143"/>
        <end position="165"/>
    </location>
</feature>
<evidence type="ECO:0000313" key="4">
    <source>
        <dbReference type="Proteomes" id="UP001556631"/>
    </source>
</evidence>
<reference evidence="3 4" key="1">
    <citation type="submission" date="2024-07" db="EMBL/GenBank/DDBJ databases">
        <authorList>
            <person name="Lee S."/>
            <person name="Kang M."/>
        </authorList>
    </citation>
    <scope>NUCLEOTIDE SEQUENCE [LARGE SCALE GENOMIC DNA]</scope>
    <source>
        <strain evidence="3 4">DS6</strain>
    </source>
</reference>
<evidence type="ECO:0000256" key="1">
    <source>
        <dbReference type="SAM" id="MobiDB-lite"/>
    </source>
</evidence>
<dbReference type="Proteomes" id="UP001556631">
    <property type="component" value="Unassembled WGS sequence"/>
</dbReference>
<protein>
    <submittedName>
        <fullName evidence="3">Aromatic acid exporter family protein</fullName>
    </submittedName>
</protein>
<gene>
    <name evidence="3" type="ORF">AB3X52_19170</name>
</gene>